<evidence type="ECO:0000256" key="2">
    <source>
        <dbReference type="ARBA" id="ARBA00022771"/>
    </source>
</evidence>
<dbReference type="InterPro" id="IPR013087">
    <property type="entry name" value="Znf_C2H2_type"/>
</dbReference>
<dbReference type="SUPFAM" id="SSF57667">
    <property type="entry name" value="beta-beta-alpha zinc fingers"/>
    <property type="match status" value="1"/>
</dbReference>
<dbReference type="SMART" id="SM00355">
    <property type="entry name" value="ZnF_C2H2"/>
    <property type="match status" value="2"/>
</dbReference>
<keyword evidence="7" id="KW-1185">Reference proteome</keyword>
<evidence type="ECO:0000256" key="3">
    <source>
        <dbReference type="ARBA" id="ARBA00022833"/>
    </source>
</evidence>
<dbReference type="RefSeq" id="XP_065331337.1">
    <property type="nucleotide sequence ID" value="XM_065475265.1"/>
</dbReference>
<accession>A0AAX4JHS2</accession>
<keyword evidence="2 4" id="KW-0863">Zinc-finger</keyword>
<evidence type="ECO:0000313" key="6">
    <source>
        <dbReference type="EMBL" id="WUR05192.1"/>
    </source>
</evidence>
<keyword evidence="3" id="KW-0862">Zinc</keyword>
<dbReference type="KEGG" id="vnx:VNE69_12177"/>
<dbReference type="InterPro" id="IPR036236">
    <property type="entry name" value="Znf_C2H2_sf"/>
</dbReference>
<evidence type="ECO:0000313" key="7">
    <source>
        <dbReference type="Proteomes" id="UP001334084"/>
    </source>
</evidence>
<evidence type="ECO:0000256" key="1">
    <source>
        <dbReference type="ARBA" id="ARBA00022723"/>
    </source>
</evidence>
<proteinExistence type="predicted"/>
<evidence type="ECO:0000256" key="4">
    <source>
        <dbReference type="PROSITE-ProRule" id="PRU00042"/>
    </source>
</evidence>
<dbReference type="InterPro" id="IPR022755">
    <property type="entry name" value="Znf_C2H2_jaz"/>
</dbReference>
<protein>
    <submittedName>
        <fullName evidence="6">DnaJ-like protein</fullName>
    </submittedName>
</protein>
<dbReference type="Pfam" id="PF12171">
    <property type="entry name" value="zf-C2H2_jaz"/>
    <property type="match status" value="1"/>
</dbReference>
<gene>
    <name evidence="6" type="ORF">VNE69_12177</name>
</gene>
<dbReference type="AlphaFoldDB" id="A0AAX4JHS2"/>
<sequence length="247" mass="29053">MGTRQSKIKSPYDILQVTPFHSLSQIKSSYLTLFRSNKSSDYNVAYQTILDSPPPLHLYSDLTDDIIDKINQFAKTSVPKMNENREMCKSLSKLRVKYFKNDKEKNEFYYHLNRLLKKHKSLNNDVSTSNVCVNTNIISKFCGPLLKCRDCNKDFKSLNTLRDHYNSKKHKEKSKESHIFLVEEIRHEVVVEIKTEKKETETSVPVEKPSSDYKLDHLVFRTCHHCKGEFKTRTELLQHLRSKHNRN</sequence>
<feature type="domain" description="C2H2-type" evidence="5">
    <location>
        <begin position="146"/>
        <end position="175"/>
    </location>
</feature>
<dbReference type="EMBL" id="CP142737">
    <property type="protein sequence ID" value="WUR05192.1"/>
    <property type="molecule type" value="Genomic_DNA"/>
</dbReference>
<evidence type="ECO:0000259" key="5">
    <source>
        <dbReference type="PROSITE" id="PS50157"/>
    </source>
</evidence>
<feature type="domain" description="C2H2-type" evidence="5">
    <location>
        <begin position="221"/>
        <end position="247"/>
    </location>
</feature>
<dbReference type="PROSITE" id="PS00028">
    <property type="entry name" value="ZINC_FINGER_C2H2_1"/>
    <property type="match status" value="2"/>
</dbReference>
<organism evidence="6 7">
    <name type="scientific">Vairimorpha necatrix</name>
    <dbReference type="NCBI Taxonomy" id="6039"/>
    <lineage>
        <taxon>Eukaryota</taxon>
        <taxon>Fungi</taxon>
        <taxon>Fungi incertae sedis</taxon>
        <taxon>Microsporidia</taxon>
        <taxon>Nosematidae</taxon>
        <taxon>Vairimorpha</taxon>
    </lineage>
</organism>
<dbReference type="GO" id="GO:0008270">
    <property type="term" value="F:zinc ion binding"/>
    <property type="evidence" value="ECO:0007669"/>
    <property type="project" value="UniProtKB-KW"/>
</dbReference>
<dbReference type="PROSITE" id="PS50157">
    <property type="entry name" value="ZINC_FINGER_C2H2_2"/>
    <property type="match status" value="2"/>
</dbReference>
<dbReference type="Gene3D" id="3.30.160.60">
    <property type="entry name" value="Classic Zinc Finger"/>
    <property type="match status" value="1"/>
</dbReference>
<reference evidence="6" key="1">
    <citation type="journal article" date="2024" name="BMC Genomics">
        <title>Functional annotation of a divergent genome using sequence and structure-based similarity.</title>
        <authorList>
            <person name="Svedberg D."/>
            <person name="Winiger R.R."/>
            <person name="Berg A."/>
            <person name="Sharma H."/>
            <person name="Tellgren-Roth C."/>
            <person name="Debrunner-Vossbrinck B.A."/>
            <person name="Vossbrinck C.R."/>
            <person name="Barandun J."/>
        </authorList>
    </citation>
    <scope>NUCLEOTIDE SEQUENCE</scope>
    <source>
        <strain evidence="6">Illinois isolate</strain>
    </source>
</reference>
<keyword evidence="1" id="KW-0479">Metal-binding</keyword>
<name>A0AAX4JHS2_9MICR</name>
<dbReference type="GeneID" id="90543039"/>
<dbReference type="Proteomes" id="UP001334084">
    <property type="component" value="Chromosome 12"/>
</dbReference>